<sequence>MERRKEKRAGAPALATGDPGVASPRAHVISSSVSFDKPPAVHLAEASGRRLRINSELRDGLRRRWFGCGNPDKADPPVMLSLPLSSITGGPQCC</sequence>
<comment type="caution">
    <text evidence="2">The sequence shown here is derived from an EMBL/GenBank/DDBJ whole genome shotgun (WGS) entry which is preliminary data.</text>
</comment>
<dbReference type="AlphaFoldDB" id="A0AAD7STR8"/>
<proteinExistence type="predicted"/>
<reference evidence="2" key="1">
    <citation type="journal article" date="2023" name="Science">
        <title>Genome structures resolve the early diversification of teleost fishes.</title>
        <authorList>
            <person name="Parey E."/>
            <person name="Louis A."/>
            <person name="Montfort J."/>
            <person name="Bouchez O."/>
            <person name="Roques C."/>
            <person name="Iampietro C."/>
            <person name="Lluch J."/>
            <person name="Castinel A."/>
            <person name="Donnadieu C."/>
            <person name="Desvignes T."/>
            <person name="Floi Bucao C."/>
            <person name="Jouanno E."/>
            <person name="Wen M."/>
            <person name="Mejri S."/>
            <person name="Dirks R."/>
            <person name="Jansen H."/>
            <person name="Henkel C."/>
            <person name="Chen W.J."/>
            <person name="Zahm M."/>
            <person name="Cabau C."/>
            <person name="Klopp C."/>
            <person name="Thompson A.W."/>
            <person name="Robinson-Rechavi M."/>
            <person name="Braasch I."/>
            <person name="Lecointre G."/>
            <person name="Bobe J."/>
            <person name="Postlethwait J.H."/>
            <person name="Berthelot C."/>
            <person name="Roest Crollius H."/>
            <person name="Guiguen Y."/>
        </authorList>
    </citation>
    <scope>NUCLEOTIDE SEQUENCE</scope>
    <source>
        <strain evidence="2">NC1722</strain>
    </source>
</reference>
<dbReference type="EMBL" id="JAINUG010000038">
    <property type="protein sequence ID" value="KAJ8407631.1"/>
    <property type="molecule type" value="Genomic_DNA"/>
</dbReference>
<evidence type="ECO:0000256" key="1">
    <source>
        <dbReference type="SAM" id="MobiDB-lite"/>
    </source>
</evidence>
<dbReference type="Proteomes" id="UP001221898">
    <property type="component" value="Unassembled WGS sequence"/>
</dbReference>
<gene>
    <name evidence="2" type="ORF">AAFF_G00274880</name>
</gene>
<feature type="region of interest" description="Disordered" evidence="1">
    <location>
        <begin position="1"/>
        <end position="23"/>
    </location>
</feature>
<protein>
    <submittedName>
        <fullName evidence="2">Uncharacterized protein</fullName>
    </submittedName>
</protein>
<name>A0AAD7STR8_9TELE</name>
<accession>A0AAD7STR8</accession>
<evidence type="ECO:0000313" key="2">
    <source>
        <dbReference type="EMBL" id="KAJ8407631.1"/>
    </source>
</evidence>
<evidence type="ECO:0000313" key="3">
    <source>
        <dbReference type="Proteomes" id="UP001221898"/>
    </source>
</evidence>
<organism evidence="2 3">
    <name type="scientific">Aldrovandia affinis</name>
    <dbReference type="NCBI Taxonomy" id="143900"/>
    <lineage>
        <taxon>Eukaryota</taxon>
        <taxon>Metazoa</taxon>
        <taxon>Chordata</taxon>
        <taxon>Craniata</taxon>
        <taxon>Vertebrata</taxon>
        <taxon>Euteleostomi</taxon>
        <taxon>Actinopterygii</taxon>
        <taxon>Neopterygii</taxon>
        <taxon>Teleostei</taxon>
        <taxon>Notacanthiformes</taxon>
        <taxon>Halosauridae</taxon>
        <taxon>Aldrovandia</taxon>
    </lineage>
</organism>
<keyword evidence="3" id="KW-1185">Reference proteome</keyword>